<keyword evidence="16" id="KW-1185">Reference proteome</keyword>
<dbReference type="Gene3D" id="3.40.50.11030">
    <property type="entry name" value="Threonylcarbamoyl-AMP synthase, C-terminal domain"/>
    <property type="match status" value="1"/>
</dbReference>
<gene>
    <name evidence="15" type="ORF">ABSH63_06500</name>
</gene>
<dbReference type="Proteomes" id="UP001465331">
    <property type="component" value="Unassembled WGS sequence"/>
</dbReference>
<evidence type="ECO:0000256" key="7">
    <source>
        <dbReference type="ARBA" id="ARBA00022694"/>
    </source>
</evidence>
<evidence type="ECO:0000256" key="10">
    <source>
        <dbReference type="ARBA" id="ARBA00022840"/>
    </source>
</evidence>
<dbReference type="InterPro" id="IPR005145">
    <property type="entry name" value="Sua5_C"/>
</dbReference>
<comment type="similarity">
    <text evidence="2 13">Belongs to the SUA5 family.</text>
</comment>
<name>A0ABV2A8S4_9GAMM</name>
<reference evidence="15 16" key="1">
    <citation type="submission" date="2024-06" db="EMBL/GenBank/DDBJ databases">
        <authorList>
            <person name="Li Z."/>
            <person name="Jiang Y."/>
        </authorList>
    </citation>
    <scope>NUCLEOTIDE SEQUENCE [LARGE SCALE GENOMIC DNA]</scope>
    <source>
        <strain evidence="15 16">HSW-8</strain>
    </source>
</reference>
<evidence type="ECO:0000256" key="11">
    <source>
        <dbReference type="ARBA" id="ARBA00029774"/>
    </source>
</evidence>
<keyword evidence="9 13" id="KW-0547">Nucleotide-binding</keyword>
<feature type="domain" description="YrdC-like" evidence="14">
    <location>
        <begin position="15"/>
        <end position="201"/>
    </location>
</feature>
<accession>A0ABV2A8S4</accession>
<evidence type="ECO:0000256" key="4">
    <source>
        <dbReference type="ARBA" id="ARBA00015492"/>
    </source>
</evidence>
<evidence type="ECO:0000313" key="15">
    <source>
        <dbReference type="EMBL" id="MES0873653.1"/>
    </source>
</evidence>
<evidence type="ECO:0000256" key="5">
    <source>
        <dbReference type="ARBA" id="ARBA00022490"/>
    </source>
</evidence>
<dbReference type="InterPro" id="IPR006070">
    <property type="entry name" value="Sua5-like_dom"/>
</dbReference>
<keyword evidence="5 13" id="KW-0963">Cytoplasm</keyword>
<keyword evidence="8 13" id="KW-0548">Nucleotidyltransferase</keyword>
<evidence type="ECO:0000259" key="14">
    <source>
        <dbReference type="PROSITE" id="PS51163"/>
    </source>
</evidence>
<dbReference type="InterPro" id="IPR038385">
    <property type="entry name" value="Sua5/YwlC_C"/>
</dbReference>
<organism evidence="15 16">
    <name type="scientific">Sinimarinibacterium thermocellulolyticum</name>
    <dbReference type="NCBI Taxonomy" id="3170016"/>
    <lineage>
        <taxon>Bacteria</taxon>
        <taxon>Pseudomonadati</taxon>
        <taxon>Pseudomonadota</taxon>
        <taxon>Gammaproteobacteria</taxon>
        <taxon>Nevskiales</taxon>
        <taxon>Nevskiaceae</taxon>
        <taxon>Sinimarinibacterium</taxon>
    </lineage>
</organism>
<comment type="catalytic activity">
    <reaction evidence="12 13">
        <text>L-threonine + hydrogencarbonate + ATP = L-threonylcarbamoyladenylate + diphosphate + H2O</text>
        <dbReference type="Rhea" id="RHEA:36407"/>
        <dbReference type="ChEBI" id="CHEBI:15377"/>
        <dbReference type="ChEBI" id="CHEBI:17544"/>
        <dbReference type="ChEBI" id="CHEBI:30616"/>
        <dbReference type="ChEBI" id="CHEBI:33019"/>
        <dbReference type="ChEBI" id="CHEBI:57926"/>
        <dbReference type="ChEBI" id="CHEBI:73682"/>
        <dbReference type="EC" id="2.7.7.87"/>
    </reaction>
</comment>
<keyword evidence="10 13" id="KW-0067">ATP-binding</keyword>
<dbReference type="InterPro" id="IPR010923">
    <property type="entry name" value="T(6)A37_SUA5"/>
</dbReference>
<dbReference type="Pfam" id="PF01300">
    <property type="entry name" value="Sua5_yciO_yrdC"/>
    <property type="match status" value="1"/>
</dbReference>
<sequence length="345" mass="36336">MRAEPPAQRDGMAPANPLIEAVTRLRDGGLVAFPTETVYGLGADARNPAAVARIFAAKGRPADHPLIVHLADAAQLRDWACEVPRVARRLARKFWPGPLTMILPRAAGVPDAVTGGLDTVALRVPAHPLALALLRAFDGGIAAPSANRYGRVSPTRAEHVREELGAAVDLVLDGGPCAVGIESTIVDVTGDRARILRPGPITKRQLMEVLGASFSPIPGGAVRAPGCEVSHYAPLARVVLTSGAQAVQVVEHWWALGMRVGLLSGWRPPTLEASVAWLSLPETGEEQARALYCRLREADHLGLDVLVAVLPPAIGLGLALRDRLRRAAGSGDVSAPVSRESATES</sequence>
<dbReference type="PIRSF" id="PIRSF004930">
    <property type="entry name" value="Tln_factor_SUA5"/>
    <property type="match status" value="1"/>
</dbReference>
<evidence type="ECO:0000256" key="6">
    <source>
        <dbReference type="ARBA" id="ARBA00022679"/>
    </source>
</evidence>
<keyword evidence="6 13" id="KW-0808">Transferase</keyword>
<evidence type="ECO:0000256" key="9">
    <source>
        <dbReference type="ARBA" id="ARBA00022741"/>
    </source>
</evidence>
<dbReference type="PROSITE" id="PS51163">
    <property type="entry name" value="YRDC"/>
    <property type="match status" value="1"/>
</dbReference>
<evidence type="ECO:0000256" key="2">
    <source>
        <dbReference type="ARBA" id="ARBA00007663"/>
    </source>
</evidence>
<dbReference type="InterPro" id="IPR050156">
    <property type="entry name" value="TC-AMP_synthase_SUA5"/>
</dbReference>
<keyword evidence="7 13" id="KW-0819">tRNA processing</keyword>
<evidence type="ECO:0000256" key="8">
    <source>
        <dbReference type="ARBA" id="ARBA00022695"/>
    </source>
</evidence>
<comment type="subcellular location">
    <subcellularLocation>
        <location evidence="1 13">Cytoplasm</location>
    </subcellularLocation>
</comment>
<dbReference type="NCBIfam" id="TIGR00057">
    <property type="entry name" value="L-threonylcarbamoyladenylate synthase"/>
    <property type="match status" value="1"/>
</dbReference>
<dbReference type="SUPFAM" id="SSF55821">
    <property type="entry name" value="YrdC/RibB"/>
    <property type="match status" value="1"/>
</dbReference>
<comment type="function">
    <text evidence="13">Required for the formation of a threonylcarbamoyl group on adenosine at position 37 (t(6)A37) in tRNAs that read codons beginning with adenine.</text>
</comment>
<protein>
    <recommendedName>
        <fullName evidence="4 13">Threonylcarbamoyl-AMP synthase</fullName>
        <shortName evidence="13">TC-AMP synthase</shortName>
        <ecNumber evidence="3 13">2.7.7.87</ecNumber>
    </recommendedName>
    <alternativeName>
        <fullName evidence="11 13">L-threonylcarbamoyladenylate synthase</fullName>
    </alternativeName>
</protein>
<evidence type="ECO:0000256" key="3">
    <source>
        <dbReference type="ARBA" id="ARBA00012584"/>
    </source>
</evidence>
<dbReference type="EMBL" id="JBEPIJ010000005">
    <property type="protein sequence ID" value="MES0873653.1"/>
    <property type="molecule type" value="Genomic_DNA"/>
</dbReference>
<evidence type="ECO:0000256" key="1">
    <source>
        <dbReference type="ARBA" id="ARBA00004496"/>
    </source>
</evidence>
<evidence type="ECO:0000313" key="16">
    <source>
        <dbReference type="Proteomes" id="UP001465331"/>
    </source>
</evidence>
<dbReference type="RefSeq" id="WP_352888447.1">
    <property type="nucleotide sequence ID" value="NZ_JBEPIJ010000005.1"/>
</dbReference>
<dbReference type="GO" id="GO:0061710">
    <property type="term" value="F:L-threonylcarbamoyladenylate synthase"/>
    <property type="evidence" value="ECO:0007669"/>
    <property type="project" value="UniProtKB-EC"/>
</dbReference>
<proteinExistence type="inferred from homology"/>
<dbReference type="Pfam" id="PF03481">
    <property type="entry name" value="Sua5_C"/>
    <property type="match status" value="1"/>
</dbReference>
<dbReference type="PANTHER" id="PTHR17490:SF16">
    <property type="entry name" value="THREONYLCARBAMOYL-AMP SYNTHASE"/>
    <property type="match status" value="1"/>
</dbReference>
<dbReference type="PANTHER" id="PTHR17490">
    <property type="entry name" value="SUA5"/>
    <property type="match status" value="1"/>
</dbReference>
<evidence type="ECO:0000256" key="13">
    <source>
        <dbReference type="PIRNR" id="PIRNR004930"/>
    </source>
</evidence>
<dbReference type="InterPro" id="IPR017945">
    <property type="entry name" value="DHBP_synth_RibB-like_a/b_dom"/>
</dbReference>
<evidence type="ECO:0000256" key="12">
    <source>
        <dbReference type="ARBA" id="ARBA00048366"/>
    </source>
</evidence>
<dbReference type="Gene3D" id="3.90.870.10">
    <property type="entry name" value="DHBP synthase"/>
    <property type="match status" value="1"/>
</dbReference>
<comment type="caution">
    <text evidence="15">The sequence shown here is derived from an EMBL/GenBank/DDBJ whole genome shotgun (WGS) entry which is preliminary data.</text>
</comment>
<dbReference type="EC" id="2.7.7.87" evidence="3 13"/>